<dbReference type="EMBL" id="VIIS01002030">
    <property type="protein sequence ID" value="KAF0289466.1"/>
    <property type="molecule type" value="Genomic_DNA"/>
</dbReference>
<evidence type="ECO:0000313" key="2">
    <source>
        <dbReference type="EMBL" id="KAF0289466.1"/>
    </source>
</evidence>
<name>A0A6A4V4A2_AMPAM</name>
<organism evidence="2 3">
    <name type="scientific">Amphibalanus amphitrite</name>
    <name type="common">Striped barnacle</name>
    <name type="synonym">Balanus amphitrite</name>
    <dbReference type="NCBI Taxonomy" id="1232801"/>
    <lineage>
        <taxon>Eukaryota</taxon>
        <taxon>Metazoa</taxon>
        <taxon>Ecdysozoa</taxon>
        <taxon>Arthropoda</taxon>
        <taxon>Crustacea</taxon>
        <taxon>Multicrustacea</taxon>
        <taxon>Cirripedia</taxon>
        <taxon>Thoracica</taxon>
        <taxon>Thoracicalcarea</taxon>
        <taxon>Balanomorpha</taxon>
        <taxon>Balanoidea</taxon>
        <taxon>Balanidae</taxon>
        <taxon>Amphibalaninae</taxon>
        <taxon>Amphibalanus</taxon>
    </lineage>
</organism>
<accession>A0A6A4V4A2</accession>
<gene>
    <name evidence="2" type="ORF">FJT64_012316</name>
</gene>
<evidence type="ECO:0000256" key="1">
    <source>
        <dbReference type="SAM" id="Coils"/>
    </source>
</evidence>
<protein>
    <submittedName>
        <fullName evidence="2">Uncharacterized protein</fullName>
    </submittedName>
</protein>
<feature type="coiled-coil region" evidence="1">
    <location>
        <begin position="63"/>
        <end position="90"/>
    </location>
</feature>
<comment type="caution">
    <text evidence="2">The sequence shown here is derived from an EMBL/GenBank/DDBJ whole genome shotgun (WGS) entry which is preliminary data.</text>
</comment>
<keyword evidence="3" id="KW-1185">Reference proteome</keyword>
<reference evidence="2 3" key="1">
    <citation type="submission" date="2019-07" db="EMBL/GenBank/DDBJ databases">
        <title>Draft genome assembly of a fouling barnacle, Amphibalanus amphitrite (Darwin, 1854): The first reference genome for Thecostraca.</title>
        <authorList>
            <person name="Kim W."/>
        </authorList>
    </citation>
    <scope>NUCLEOTIDE SEQUENCE [LARGE SCALE GENOMIC DNA]</scope>
    <source>
        <strain evidence="2">SNU_AA5</strain>
        <tissue evidence="2">Soma without cirri and trophi</tissue>
    </source>
</reference>
<dbReference type="Proteomes" id="UP000440578">
    <property type="component" value="Unassembled WGS sequence"/>
</dbReference>
<keyword evidence="1" id="KW-0175">Coiled coil</keyword>
<sequence length="261" mass="29779">MADKDLSASEDVRRLTPAELRKLNQDQLQFALRTLINETTEDTAAGPTVVQMGRIEAKLDEFLTKWNKEKEAMQKEIKELRRDKDKMTVALGQHQKMLEAIEAERRAANLIITGVPEDNMGGATTDRAKVDLVLATMGQSGVPVKSVERLGNQRQDGRAPAAGGSRLYWRPIKVVLANTDDRKTVLENAHQLKTKDAVFRSIYVKKDVHPIVRKELDRMRDASKREKERPENQGKNVRYDYRERKVYVDDVVVDSYQVTSF</sequence>
<proteinExistence type="predicted"/>
<evidence type="ECO:0000313" key="3">
    <source>
        <dbReference type="Proteomes" id="UP000440578"/>
    </source>
</evidence>
<dbReference type="AlphaFoldDB" id="A0A6A4V4A2"/>